<dbReference type="PANTHER" id="PTHR33526:SF13">
    <property type="entry name" value="TYROSINE-PROTEIN PHOSPHATASE 3-LIKE"/>
    <property type="match status" value="1"/>
</dbReference>
<dbReference type="PANTHER" id="PTHR33526">
    <property type="entry name" value="OS07G0123800 PROTEIN"/>
    <property type="match status" value="1"/>
</dbReference>
<dbReference type="STRING" id="3988.B9R6Y1"/>
<proteinExistence type="predicted"/>
<dbReference type="AlphaFoldDB" id="B9R6Y1"/>
<dbReference type="KEGG" id="rcu:8265276"/>
<sequence>MKDKKQKQSKFMKIATIPLKVLGKARDLYVKSITGCATRTSYGHSMSMPNGQLPKSHSMGSTMSSDGGDDYGDLIRAASVRSLGHKNEIDMLLQQMKQQQQQQQQQKQLPKSVSVGMGFMGRIEEENGEDEGSVDGSKRGAKADLYPRSRSYAVAERTPAF</sequence>
<feature type="compositionally biased region" description="Basic and acidic residues" evidence="1">
    <location>
        <begin position="136"/>
        <end position="147"/>
    </location>
</feature>
<dbReference type="Proteomes" id="UP000008311">
    <property type="component" value="Unassembled WGS sequence"/>
</dbReference>
<evidence type="ECO:0000256" key="1">
    <source>
        <dbReference type="SAM" id="MobiDB-lite"/>
    </source>
</evidence>
<dbReference type="FunCoup" id="B9R6Y1">
    <property type="interactions" value="153"/>
</dbReference>
<gene>
    <name evidence="2" type="ORF">RCOM_1586760</name>
</gene>
<evidence type="ECO:0000313" key="2">
    <source>
        <dbReference type="EMBL" id="EEF52261.1"/>
    </source>
</evidence>
<feature type="region of interest" description="Disordered" evidence="1">
    <location>
        <begin position="117"/>
        <end position="161"/>
    </location>
</feature>
<dbReference type="eggNOG" id="ENOG502S3J5">
    <property type="taxonomic scope" value="Eukaryota"/>
</dbReference>
<feature type="region of interest" description="Disordered" evidence="1">
    <location>
        <begin position="45"/>
        <end position="70"/>
    </location>
</feature>
<feature type="compositionally biased region" description="Polar residues" evidence="1">
    <location>
        <begin position="45"/>
        <end position="55"/>
    </location>
</feature>
<name>B9R6Y1_RICCO</name>
<evidence type="ECO:0000313" key="3">
    <source>
        <dbReference type="Proteomes" id="UP000008311"/>
    </source>
</evidence>
<dbReference type="InParanoid" id="B9R6Y1"/>
<dbReference type="EMBL" id="EQ973772">
    <property type="protein sequence ID" value="EEF52261.1"/>
    <property type="molecule type" value="Genomic_DNA"/>
</dbReference>
<reference evidence="3" key="1">
    <citation type="journal article" date="2010" name="Nat. Biotechnol.">
        <title>Draft genome sequence of the oilseed species Ricinus communis.</title>
        <authorList>
            <person name="Chan A.P."/>
            <person name="Crabtree J."/>
            <person name="Zhao Q."/>
            <person name="Lorenzi H."/>
            <person name="Orvis J."/>
            <person name="Puiu D."/>
            <person name="Melake-Berhan A."/>
            <person name="Jones K.M."/>
            <person name="Redman J."/>
            <person name="Chen G."/>
            <person name="Cahoon E.B."/>
            <person name="Gedil M."/>
            <person name="Stanke M."/>
            <person name="Haas B.J."/>
            <person name="Wortman J.R."/>
            <person name="Fraser-Liggett C.M."/>
            <person name="Ravel J."/>
            <person name="Rabinowicz P.D."/>
        </authorList>
    </citation>
    <scope>NUCLEOTIDE SEQUENCE [LARGE SCALE GENOMIC DNA]</scope>
    <source>
        <strain evidence="3">cv. Hale</strain>
    </source>
</reference>
<dbReference type="PIRSF" id="PIRSF031279">
    <property type="entry name" value="UCP031279"/>
    <property type="match status" value="1"/>
</dbReference>
<organism evidence="2 3">
    <name type="scientific">Ricinus communis</name>
    <name type="common">Castor bean</name>
    <dbReference type="NCBI Taxonomy" id="3988"/>
    <lineage>
        <taxon>Eukaryota</taxon>
        <taxon>Viridiplantae</taxon>
        <taxon>Streptophyta</taxon>
        <taxon>Embryophyta</taxon>
        <taxon>Tracheophyta</taxon>
        <taxon>Spermatophyta</taxon>
        <taxon>Magnoliopsida</taxon>
        <taxon>eudicotyledons</taxon>
        <taxon>Gunneridae</taxon>
        <taxon>Pentapetalae</taxon>
        <taxon>rosids</taxon>
        <taxon>fabids</taxon>
        <taxon>Malpighiales</taxon>
        <taxon>Euphorbiaceae</taxon>
        <taxon>Acalyphoideae</taxon>
        <taxon>Acalypheae</taxon>
        <taxon>Ricinus</taxon>
    </lineage>
</organism>
<keyword evidence="3" id="KW-1185">Reference proteome</keyword>
<protein>
    <submittedName>
        <fullName evidence="2">Uncharacterized protein</fullName>
    </submittedName>
</protein>
<dbReference type="OrthoDB" id="1679543at2759"/>
<accession>B9R6Y1</accession>
<dbReference type="InterPro" id="IPR016972">
    <property type="entry name" value="UCP031279"/>
</dbReference>